<dbReference type="RefSeq" id="WP_160627201.1">
    <property type="nucleotide sequence ID" value="NZ_CP047593.1"/>
</dbReference>
<dbReference type="HAMAP" id="MF_01400">
    <property type="entry name" value="MsrB"/>
    <property type="match status" value="1"/>
</dbReference>
<sequence length="138" mass="15423">MSDQFPVHKTDAEWRKELTPEQYRILREAGTERPFTGEYTDLDKSGVYRCAACGAKLFTSESKFHSGCGWPAFDQAVSDGSVIERRDLSHGMIRTEVLCANCGSHLGHVFNDGPAATTGLRYCINSLALRFEQKKTED</sequence>
<feature type="binding site" evidence="5">
    <location>
        <position position="50"/>
    </location>
    <ligand>
        <name>Zn(2+)</name>
        <dbReference type="ChEBI" id="CHEBI:29105"/>
    </ligand>
</feature>
<dbReference type="Proteomes" id="UP000464954">
    <property type="component" value="Chromosome"/>
</dbReference>
<dbReference type="SUPFAM" id="SSF51316">
    <property type="entry name" value="Mss4-like"/>
    <property type="match status" value="1"/>
</dbReference>
<evidence type="ECO:0000256" key="2">
    <source>
        <dbReference type="ARBA" id="ARBA00022833"/>
    </source>
</evidence>
<name>A0A6P1M6M8_9BACT</name>
<dbReference type="Gene3D" id="2.170.150.20">
    <property type="entry name" value="Peptide methionine sulfoxide reductase"/>
    <property type="match status" value="1"/>
</dbReference>
<dbReference type="GO" id="GO:0005737">
    <property type="term" value="C:cytoplasm"/>
    <property type="evidence" value="ECO:0007669"/>
    <property type="project" value="TreeGrafter"/>
</dbReference>
<keyword evidence="3 5" id="KW-0560">Oxidoreductase</keyword>
<reference evidence="7 8" key="1">
    <citation type="submission" date="2020-01" db="EMBL/GenBank/DDBJ databases">
        <title>Ponticoccus aerotolerans gen. nov., sp. nov., an anaerobic bacterium and proposal of Ponticoccusceae fam. nov., Ponticoccusles ord. nov. and Ponticoccuse classis nov. in the phylum Kiritimatiellaeota.</title>
        <authorList>
            <person name="Zhou L.Y."/>
            <person name="Du Z.J."/>
        </authorList>
    </citation>
    <scope>NUCLEOTIDE SEQUENCE [LARGE SCALE GENOMIC DNA]</scope>
    <source>
        <strain evidence="7 8">S-5007</strain>
    </source>
</reference>
<dbReference type="InterPro" id="IPR011057">
    <property type="entry name" value="Mss4-like_sf"/>
</dbReference>
<comment type="catalytic activity">
    <reaction evidence="4 5">
        <text>L-methionyl-[protein] + [thioredoxin]-disulfide + H2O = L-methionyl-(R)-S-oxide-[protein] + [thioredoxin]-dithiol</text>
        <dbReference type="Rhea" id="RHEA:24164"/>
        <dbReference type="Rhea" id="RHEA-COMP:10698"/>
        <dbReference type="Rhea" id="RHEA-COMP:10700"/>
        <dbReference type="Rhea" id="RHEA-COMP:12313"/>
        <dbReference type="Rhea" id="RHEA-COMP:12314"/>
        <dbReference type="ChEBI" id="CHEBI:15377"/>
        <dbReference type="ChEBI" id="CHEBI:16044"/>
        <dbReference type="ChEBI" id="CHEBI:29950"/>
        <dbReference type="ChEBI" id="CHEBI:45764"/>
        <dbReference type="ChEBI" id="CHEBI:50058"/>
        <dbReference type="EC" id="1.8.4.12"/>
    </reaction>
</comment>
<feature type="binding site" evidence="5">
    <location>
        <position position="53"/>
    </location>
    <ligand>
        <name>Zn(2+)</name>
        <dbReference type="ChEBI" id="CHEBI:29105"/>
    </ligand>
</feature>
<comment type="cofactor">
    <cofactor evidence="5">
        <name>Zn(2+)</name>
        <dbReference type="ChEBI" id="CHEBI:29105"/>
    </cofactor>
    <text evidence="5">Binds 1 zinc ion per subunit. The zinc ion is important for the structural integrity of the protein.</text>
</comment>
<keyword evidence="8" id="KW-1185">Reference proteome</keyword>
<evidence type="ECO:0000256" key="4">
    <source>
        <dbReference type="ARBA" id="ARBA00048488"/>
    </source>
</evidence>
<dbReference type="GO" id="GO:0033743">
    <property type="term" value="F:peptide-methionine (R)-S-oxide reductase activity"/>
    <property type="evidence" value="ECO:0007669"/>
    <property type="project" value="UniProtKB-UniRule"/>
</dbReference>
<dbReference type="NCBIfam" id="TIGR00357">
    <property type="entry name" value="peptide-methionine (R)-S-oxide reductase MsrB"/>
    <property type="match status" value="1"/>
</dbReference>
<gene>
    <name evidence="5 7" type="primary">msrB</name>
    <name evidence="7" type="ORF">GT409_04110</name>
</gene>
<dbReference type="GO" id="GO:0008270">
    <property type="term" value="F:zinc ion binding"/>
    <property type="evidence" value="ECO:0007669"/>
    <property type="project" value="UniProtKB-UniRule"/>
</dbReference>
<dbReference type="Pfam" id="PF01641">
    <property type="entry name" value="SelR"/>
    <property type="match status" value="1"/>
</dbReference>
<evidence type="ECO:0000256" key="5">
    <source>
        <dbReference type="HAMAP-Rule" id="MF_01400"/>
    </source>
</evidence>
<feature type="domain" description="MsrB" evidence="6">
    <location>
        <begin position="11"/>
        <end position="134"/>
    </location>
</feature>
<keyword evidence="2 5" id="KW-0862">Zinc</keyword>
<dbReference type="GO" id="GO:0030091">
    <property type="term" value="P:protein repair"/>
    <property type="evidence" value="ECO:0007669"/>
    <property type="project" value="InterPro"/>
</dbReference>
<accession>A0A6P1M6M8</accession>
<dbReference type="AlphaFoldDB" id="A0A6P1M6M8"/>
<evidence type="ECO:0000256" key="3">
    <source>
        <dbReference type="ARBA" id="ARBA00023002"/>
    </source>
</evidence>
<dbReference type="EC" id="1.8.4.12" evidence="5"/>
<dbReference type="InterPro" id="IPR002579">
    <property type="entry name" value="Met_Sox_Rdtase_MsrB_dom"/>
</dbReference>
<keyword evidence="1 5" id="KW-0479">Metal-binding</keyword>
<organism evidence="7 8">
    <name type="scientific">Tichowtungia aerotolerans</name>
    <dbReference type="NCBI Taxonomy" id="2697043"/>
    <lineage>
        <taxon>Bacteria</taxon>
        <taxon>Pseudomonadati</taxon>
        <taxon>Kiritimatiellota</taxon>
        <taxon>Tichowtungiia</taxon>
        <taxon>Tichowtungiales</taxon>
        <taxon>Tichowtungiaceae</taxon>
        <taxon>Tichowtungia</taxon>
    </lineage>
</organism>
<evidence type="ECO:0000259" key="6">
    <source>
        <dbReference type="PROSITE" id="PS51790"/>
    </source>
</evidence>
<dbReference type="PANTHER" id="PTHR10173:SF52">
    <property type="entry name" value="METHIONINE-R-SULFOXIDE REDUCTASE B1"/>
    <property type="match status" value="1"/>
</dbReference>
<proteinExistence type="inferred from homology"/>
<dbReference type="InterPro" id="IPR028427">
    <property type="entry name" value="Met_Sox_Rdtase_MsrB"/>
</dbReference>
<feature type="binding site" evidence="5">
    <location>
        <position position="102"/>
    </location>
    <ligand>
        <name>Zn(2+)</name>
        <dbReference type="ChEBI" id="CHEBI:29105"/>
    </ligand>
</feature>
<dbReference type="KEGG" id="taer:GT409_04110"/>
<dbReference type="GO" id="GO:0006979">
    <property type="term" value="P:response to oxidative stress"/>
    <property type="evidence" value="ECO:0007669"/>
    <property type="project" value="InterPro"/>
</dbReference>
<evidence type="ECO:0000313" key="7">
    <source>
        <dbReference type="EMBL" id="QHI68663.1"/>
    </source>
</evidence>
<feature type="active site" description="Nucleophile" evidence="5">
    <location>
        <position position="123"/>
    </location>
</feature>
<dbReference type="EMBL" id="CP047593">
    <property type="protein sequence ID" value="QHI68663.1"/>
    <property type="molecule type" value="Genomic_DNA"/>
</dbReference>
<dbReference type="PANTHER" id="PTHR10173">
    <property type="entry name" value="METHIONINE SULFOXIDE REDUCTASE"/>
    <property type="match status" value="1"/>
</dbReference>
<dbReference type="PROSITE" id="PS51790">
    <property type="entry name" value="MSRB"/>
    <property type="match status" value="1"/>
</dbReference>
<feature type="binding site" evidence="5">
    <location>
        <position position="99"/>
    </location>
    <ligand>
        <name>Zn(2+)</name>
        <dbReference type="ChEBI" id="CHEBI:29105"/>
    </ligand>
</feature>
<comment type="similarity">
    <text evidence="5">Belongs to the MsrB Met sulfoxide reductase family.</text>
</comment>
<dbReference type="FunFam" id="2.170.150.20:FF:000009">
    <property type="entry name" value="Peptide-methionine (R)-S-oxide reductase"/>
    <property type="match status" value="1"/>
</dbReference>
<protein>
    <recommendedName>
        <fullName evidence="5">Peptide methionine sulfoxide reductase MsrB</fullName>
        <ecNumber evidence="5">1.8.4.12</ecNumber>
    </recommendedName>
    <alternativeName>
        <fullName evidence="5">Peptide-methionine (R)-S-oxide reductase</fullName>
    </alternativeName>
</protein>
<evidence type="ECO:0000256" key="1">
    <source>
        <dbReference type="ARBA" id="ARBA00022723"/>
    </source>
</evidence>
<evidence type="ECO:0000313" key="8">
    <source>
        <dbReference type="Proteomes" id="UP000464954"/>
    </source>
</evidence>